<accession>A0A7R6W0R3</accession>
<comment type="similarity">
    <text evidence="2 11">Belongs to the SecG family.</text>
</comment>
<dbReference type="NCBIfam" id="TIGR00810">
    <property type="entry name" value="secG"/>
    <property type="match status" value="1"/>
</dbReference>
<keyword evidence="5 11" id="KW-1003">Cell membrane</keyword>
<dbReference type="GO" id="GO:0005886">
    <property type="term" value="C:plasma membrane"/>
    <property type="evidence" value="ECO:0007669"/>
    <property type="project" value="UniProtKB-SubCell"/>
</dbReference>
<organism evidence="13 14">
    <name type="scientific">Candidatus Profftella armatura</name>
    <name type="common">Diaphorina cf. continua</name>
    <dbReference type="NCBI Taxonomy" id="2661583"/>
    <lineage>
        <taxon>Bacteria</taxon>
        <taxon>Pseudomonadati</taxon>
        <taxon>Pseudomonadota</taxon>
        <taxon>Betaproteobacteria</taxon>
        <taxon>Candidatus Profftella</taxon>
    </lineage>
</organism>
<evidence type="ECO:0000313" key="13">
    <source>
        <dbReference type="EMBL" id="BCG49525.1"/>
    </source>
</evidence>
<keyword evidence="4 11" id="KW-0813">Transport</keyword>
<dbReference type="EMBL" id="AP023215">
    <property type="protein sequence ID" value="BCG49525.1"/>
    <property type="molecule type" value="Genomic_DNA"/>
</dbReference>
<keyword evidence="9 11" id="KW-0811">Translocation</keyword>
<dbReference type="PANTHER" id="PTHR34182">
    <property type="entry name" value="PROTEIN-EXPORT MEMBRANE PROTEIN SECG"/>
    <property type="match status" value="1"/>
</dbReference>
<evidence type="ECO:0000256" key="4">
    <source>
        <dbReference type="ARBA" id="ARBA00022448"/>
    </source>
</evidence>
<evidence type="ECO:0000256" key="3">
    <source>
        <dbReference type="ARBA" id="ARBA00017876"/>
    </source>
</evidence>
<evidence type="ECO:0000256" key="1">
    <source>
        <dbReference type="ARBA" id="ARBA00004651"/>
    </source>
</evidence>
<dbReference type="GO" id="GO:0015450">
    <property type="term" value="F:protein-transporting ATPase activity"/>
    <property type="evidence" value="ECO:0007669"/>
    <property type="project" value="UniProtKB-UniRule"/>
</dbReference>
<evidence type="ECO:0000256" key="12">
    <source>
        <dbReference type="SAM" id="MobiDB-lite"/>
    </source>
</evidence>
<evidence type="ECO:0000256" key="9">
    <source>
        <dbReference type="ARBA" id="ARBA00023010"/>
    </source>
</evidence>
<sequence length="119" mass="13526">MNISFKIIIFFQIISALIMINLITFQRNKNICFNKGTTINSGISNSLFGSIGSFNFIFKLIFIFAAIFFLSTIGLTYISKKKINNNTMNYFCKKLSSSKIPSSHSDDPHSDNHDIKIKK</sequence>
<protein>
    <recommendedName>
        <fullName evidence="3 11">Protein-export membrane protein SecG</fullName>
    </recommendedName>
</protein>
<evidence type="ECO:0000256" key="11">
    <source>
        <dbReference type="RuleBase" id="RU365087"/>
    </source>
</evidence>
<evidence type="ECO:0000313" key="14">
    <source>
        <dbReference type="Proteomes" id="UP000595708"/>
    </source>
</evidence>
<gene>
    <name evidence="13" type="primary">secG</name>
    <name evidence="13" type="ORF">PADco_1050</name>
</gene>
<dbReference type="PANTHER" id="PTHR34182:SF1">
    <property type="entry name" value="PROTEIN-EXPORT MEMBRANE PROTEIN SECG"/>
    <property type="match status" value="1"/>
</dbReference>
<dbReference type="Pfam" id="PF03840">
    <property type="entry name" value="SecG"/>
    <property type="match status" value="1"/>
</dbReference>
<feature type="region of interest" description="Disordered" evidence="12">
    <location>
        <begin position="97"/>
        <end position="119"/>
    </location>
</feature>
<evidence type="ECO:0000256" key="2">
    <source>
        <dbReference type="ARBA" id="ARBA00008445"/>
    </source>
</evidence>
<dbReference type="PRINTS" id="PR01651">
    <property type="entry name" value="SECGEXPORT"/>
</dbReference>
<comment type="function">
    <text evidence="11">Involved in protein export. Participates in an early event of protein translocation.</text>
</comment>
<proteinExistence type="inferred from homology"/>
<keyword evidence="14" id="KW-1185">Reference proteome</keyword>
<name>A0A7R6W0R3_9PROT</name>
<reference evidence="13 14" key="1">
    <citation type="journal article" date="2020" name="Genome Biol. Evol.">
        <title>Comparative Genomics Underlines Multiple Roles of Profftella, an Obligate Symbiont of Psyllids: Providing Toxins, Vitamins, and Carotenoids.</title>
        <authorList>
            <person name="Nakabachi A."/>
            <person name="Piel J."/>
            <person name="Malenovsky I."/>
            <person name="Hirose Y."/>
        </authorList>
    </citation>
    <scope>NUCLEOTIDE SEQUENCE [LARGE SCALE GENOMIC DNA]</scope>
    <source>
        <strain evidence="13 14">Dco</strain>
    </source>
</reference>
<dbReference type="InterPro" id="IPR004692">
    <property type="entry name" value="SecG"/>
</dbReference>
<feature type="compositionally biased region" description="Basic and acidic residues" evidence="12">
    <location>
        <begin position="104"/>
        <end position="119"/>
    </location>
</feature>
<dbReference type="GO" id="GO:0043952">
    <property type="term" value="P:protein transport by the Sec complex"/>
    <property type="evidence" value="ECO:0007669"/>
    <property type="project" value="TreeGrafter"/>
</dbReference>
<dbReference type="GO" id="GO:0009306">
    <property type="term" value="P:protein secretion"/>
    <property type="evidence" value="ECO:0007669"/>
    <property type="project" value="UniProtKB-UniRule"/>
</dbReference>
<comment type="subcellular location">
    <subcellularLocation>
        <location evidence="1 11">Cell membrane</location>
        <topology evidence="1 11">Multi-pass membrane protein</topology>
    </subcellularLocation>
</comment>
<feature type="transmembrane region" description="Helical" evidence="11">
    <location>
        <begin position="7"/>
        <end position="25"/>
    </location>
</feature>
<evidence type="ECO:0000256" key="5">
    <source>
        <dbReference type="ARBA" id="ARBA00022475"/>
    </source>
</evidence>
<evidence type="ECO:0000256" key="10">
    <source>
        <dbReference type="ARBA" id="ARBA00023136"/>
    </source>
</evidence>
<dbReference type="RefSeq" id="WP_201329865.1">
    <property type="nucleotide sequence ID" value="NZ_AP023215.1"/>
</dbReference>
<dbReference type="Proteomes" id="UP000595708">
    <property type="component" value="Chromosome"/>
</dbReference>
<keyword evidence="7 11" id="KW-0653">Protein transport</keyword>
<evidence type="ECO:0000256" key="6">
    <source>
        <dbReference type="ARBA" id="ARBA00022692"/>
    </source>
</evidence>
<keyword evidence="8 11" id="KW-1133">Transmembrane helix</keyword>
<evidence type="ECO:0000256" key="8">
    <source>
        <dbReference type="ARBA" id="ARBA00022989"/>
    </source>
</evidence>
<dbReference type="GO" id="GO:0065002">
    <property type="term" value="P:intracellular protein transmembrane transport"/>
    <property type="evidence" value="ECO:0007669"/>
    <property type="project" value="TreeGrafter"/>
</dbReference>
<keyword evidence="10 11" id="KW-0472">Membrane</keyword>
<evidence type="ECO:0000256" key="7">
    <source>
        <dbReference type="ARBA" id="ARBA00022927"/>
    </source>
</evidence>
<keyword evidence="6 11" id="KW-0812">Transmembrane</keyword>
<dbReference type="AlphaFoldDB" id="A0A7R6W0R3"/>
<dbReference type="KEGG" id="parm:PADco_1050"/>
<feature type="transmembrane region" description="Helical" evidence="11">
    <location>
        <begin position="56"/>
        <end position="78"/>
    </location>
</feature>